<dbReference type="VEuPathDB" id="FungiDB:JI435_407830"/>
<dbReference type="EMBL" id="CP069027">
    <property type="protein sequence ID" value="QRC95697.1"/>
    <property type="molecule type" value="Genomic_DNA"/>
</dbReference>
<keyword evidence="3" id="KW-1185">Reference proteome</keyword>
<protein>
    <submittedName>
        <fullName evidence="2">Uncharacterized protein</fullName>
    </submittedName>
</protein>
<gene>
    <name evidence="2" type="ORF">JI435_407830</name>
</gene>
<organism evidence="2 3">
    <name type="scientific">Phaeosphaeria nodorum (strain SN15 / ATCC MYA-4574 / FGSC 10173)</name>
    <name type="common">Glume blotch fungus</name>
    <name type="synonym">Parastagonospora nodorum</name>
    <dbReference type="NCBI Taxonomy" id="321614"/>
    <lineage>
        <taxon>Eukaryota</taxon>
        <taxon>Fungi</taxon>
        <taxon>Dikarya</taxon>
        <taxon>Ascomycota</taxon>
        <taxon>Pezizomycotina</taxon>
        <taxon>Dothideomycetes</taxon>
        <taxon>Pleosporomycetidae</taxon>
        <taxon>Pleosporales</taxon>
        <taxon>Pleosporineae</taxon>
        <taxon>Phaeosphaeriaceae</taxon>
        <taxon>Parastagonospora</taxon>
    </lineage>
</organism>
<evidence type="ECO:0000313" key="2">
    <source>
        <dbReference type="EMBL" id="QRC95697.1"/>
    </source>
</evidence>
<sequence length="50" mass="5813">MLHIRITKEDDGWRSKRDRMVVNRWHQEVRLDASETPHVPGAASSSVQQT</sequence>
<reference evidence="3" key="1">
    <citation type="journal article" date="2021" name="BMC Genomics">
        <title>Chromosome-level genome assembly and manually-curated proteome of model necrotroph Parastagonospora nodorum Sn15 reveals a genome-wide trove of candidate effector homologs, and redundancy of virulence-related functions within an accessory chromosome.</title>
        <authorList>
            <person name="Bertazzoni S."/>
            <person name="Jones D.A.B."/>
            <person name="Phan H.T."/>
            <person name="Tan K.-C."/>
            <person name="Hane J.K."/>
        </authorList>
    </citation>
    <scope>NUCLEOTIDE SEQUENCE [LARGE SCALE GENOMIC DNA]</scope>
    <source>
        <strain evidence="3">SN15 / ATCC MYA-4574 / FGSC 10173)</strain>
    </source>
</reference>
<feature type="region of interest" description="Disordered" evidence="1">
    <location>
        <begin position="30"/>
        <end position="50"/>
    </location>
</feature>
<evidence type="ECO:0000256" key="1">
    <source>
        <dbReference type="SAM" id="MobiDB-lite"/>
    </source>
</evidence>
<dbReference type="AlphaFoldDB" id="A0A7U2I1A0"/>
<proteinExistence type="predicted"/>
<accession>A0A7U2I1A0</accession>
<evidence type="ECO:0000313" key="3">
    <source>
        <dbReference type="Proteomes" id="UP000663193"/>
    </source>
</evidence>
<name>A0A7U2I1A0_PHANO</name>
<dbReference type="Proteomes" id="UP000663193">
    <property type="component" value="Chromosome 5"/>
</dbReference>